<comment type="caution">
    <text evidence="3">The sequence shown here is derived from an EMBL/GenBank/DDBJ whole genome shotgun (WGS) entry which is preliminary data.</text>
</comment>
<gene>
    <name evidence="3" type="ORF">E6K72_05760</name>
</gene>
<dbReference type="Gene3D" id="2.60.40.740">
    <property type="match status" value="1"/>
</dbReference>
<accession>A0A538SX06</accession>
<dbReference type="AlphaFoldDB" id="A0A538SX06"/>
<feature type="signal peptide" evidence="1">
    <location>
        <begin position="1"/>
        <end position="24"/>
    </location>
</feature>
<sequence>MRLRTRLSRVGTLVLVLLPAGLGALSLDDPAAAREREEGAHVRTAPPVGGVTIQGAATGVVRSATVNFMELGRMERSGLGPKPPVRAIVRNELEGEPAEPAIPPGPDALAAPPPFVPFVASPSPIASFIGMDDIPMVDSSYIVIPPDVSGAVGPASTLEGLNNNYLVQSKSNGSALATVGTATFWDPVVTNKTLLNQLTDPRTLYDPTQNRWIVETQTVNTNGLILIGVSQTSDPAGNWFLYSFGNLTASPYVIDFPNLGFNKNWIAVAINVYNTSGAFQRGITLVLNYAQARAGTLPAATVFTQASATHFYSSPCATYSATEDTLFVVTHLNSGSATYEVDAITGTPAAPAYTTGGALTRPGGGWAQPGGSGAKLPQSAPISGASVCTPPCPIEPQDSQVRSAPVYRGGFIYYAQTVGLPASTYTHTAVQWTEITPSTTAAFVDGGRIEDATATSTNGGKWYAYPHIAVNGVGDFVVGYTQCSSAQHPSAGYSYHDHADGAGTIRDPLIYKAGDDYYHKDFGKGRNRWGDFSQCSVDPSDDRSFWVLQEYARTRANTDDGTTGNNGSWWGTWWAKVVGPNPVIFTVAASAGPGGTIGPSGNVRVSQGGSQSFTITPGSCRHVADVLVDGSSVGAVTGYTFTNVQANHTIAASFALNGPFQLSASAGAGGAISPSGSIAAACGDTVLFTISPDNCHVIANVLVDGGSVGAVSSYRFSGVQANHTIAASFSSSNLALASTHVNAACTFVHDGTINLTVSGGIPAFTYAWSNGATTEDLSGLAAGVYTVTVRDSRGCQASRSDTVGLYPRTIVATAAANGSIAPAGNVNVGCGTNATFTITPNSGYAIDRLVVDGERVVSTPSYTFSGVTVGHTISATFKIRLAAVESIPAEFALGRVIPNPMQGSMRVEYGLPEESAVHLSVVDVQGREIAVLAEGVQAAGWHPAGWSGRAARGRAPAGLYFARLRAGGRTFVQRFVLTR</sequence>
<dbReference type="Pfam" id="PF18998">
    <property type="entry name" value="Flg_new_2"/>
    <property type="match status" value="1"/>
</dbReference>
<feature type="domain" description="Bacterial repeat" evidence="2">
    <location>
        <begin position="809"/>
        <end position="878"/>
    </location>
</feature>
<evidence type="ECO:0000256" key="1">
    <source>
        <dbReference type="SAM" id="SignalP"/>
    </source>
</evidence>
<proteinExistence type="predicted"/>
<feature type="chain" id="PRO_5021927866" evidence="1">
    <location>
        <begin position="25"/>
        <end position="979"/>
    </location>
</feature>
<evidence type="ECO:0000313" key="3">
    <source>
        <dbReference type="EMBL" id="TMQ55926.1"/>
    </source>
</evidence>
<dbReference type="EMBL" id="VBOS01000193">
    <property type="protein sequence ID" value="TMQ55926.1"/>
    <property type="molecule type" value="Genomic_DNA"/>
</dbReference>
<reference evidence="3 4" key="1">
    <citation type="journal article" date="2019" name="Nat. Microbiol.">
        <title>Mediterranean grassland soil C-N compound turnover is dependent on rainfall and depth, and is mediated by genomically divergent microorganisms.</title>
        <authorList>
            <person name="Diamond S."/>
            <person name="Andeer P.F."/>
            <person name="Li Z."/>
            <person name="Crits-Christoph A."/>
            <person name="Burstein D."/>
            <person name="Anantharaman K."/>
            <person name="Lane K.R."/>
            <person name="Thomas B.C."/>
            <person name="Pan C."/>
            <person name="Northen T.R."/>
            <person name="Banfield J.F."/>
        </authorList>
    </citation>
    <scope>NUCLEOTIDE SEQUENCE [LARGE SCALE GENOMIC DNA]</scope>
    <source>
        <strain evidence="3">WS_2</strain>
    </source>
</reference>
<keyword evidence="1" id="KW-0732">Signal</keyword>
<organism evidence="3 4">
    <name type="scientific">Eiseniibacteriota bacterium</name>
    <dbReference type="NCBI Taxonomy" id="2212470"/>
    <lineage>
        <taxon>Bacteria</taxon>
        <taxon>Candidatus Eiseniibacteriota</taxon>
    </lineage>
</organism>
<name>A0A538SX06_UNCEI</name>
<evidence type="ECO:0000313" key="4">
    <source>
        <dbReference type="Proteomes" id="UP000317716"/>
    </source>
</evidence>
<dbReference type="Pfam" id="PF13573">
    <property type="entry name" value="SprB"/>
    <property type="match status" value="1"/>
</dbReference>
<dbReference type="NCBIfam" id="TIGR04183">
    <property type="entry name" value="Por_Secre_tail"/>
    <property type="match status" value="1"/>
</dbReference>
<protein>
    <submittedName>
        <fullName evidence="3">T9SS type A sorting domain-containing protein</fullName>
    </submittedName>
</protein>
<dbReference type="Proteomes" id="UP000317716">
    <property type="component" value="Unassembled WGS sequence"/>
</dbReference>
<dbReference type="InterPro" id="IPR025667">
    <property type="entry name" value="SprB_repeat"/>
</dbReference>
<dbReference type="InterPro" id="IPR044060">
    <property type="entry name" value="Bacterial_rp_domain"/>
</dbReference>
<dbReference type="InterPro" id="IPR026444">
    <property type="entry name" value="Secre_tail"/>
</dbReference>
<dbReference type="Gene3D" id="2.60.40.4070">
    <property type="match status" value="1"/>
</dbReference>
<evidence type="ECO:0000259" key="2">
    <source>
        <dbReference type="Pfam" id="PF18998"/>
    </source>
</evidence>